<dbReference type="KEGG" id="tta:Theth_1141"/>
<feature type="transmembrane region" description="Helical" evidence="9">
    <location>
        <begin position="109"/>
        <end position="129"/>
    </location>
</feature>
<evidence type="ECO:0000256" key="9">
    <source>
        <dbReference type="SAM" id="Phobius"/>
    </source>
</evidence>
<keyword evidence="6" id="KW-1278">Translocase</keyword>
<accession>F7YTJ8</accession>
<dbReference type="PANTHER" id="PTHR30578">
    <property type="entry name" value="ELECTRON TRANSPORT COMPLEX PROTEIN RNFD"/>
    <property type="match status" value="1"/>
</dbReference>
<protein>
    <submittedName>
        <fullName evidence="10">NQR2 and RnfD family protein</fullName>
    </submittedName>
</protein>
<sequence precursor="true">MALFQKQPLMRRVLYSLVPIYVFAFFLYGLRVLWYSLVIFTVGILTEYVMEKRKGKSVTEAVLVTCSLLTLSMPPSAPLWVAGIASFFGVFIAKEVYGGFGRNVFNPAIVGRLFVYITFPVYMTTGWIIPRTDAITSATPLDLLRAGETVKFSELIVGVRSGSLGESPILLIVAAAVYLIVTKTASWRIILSTVGSAFGLNLLLNAFGKGMPVLPAMLSGSLLFVAVFMATDPVSAPKKTISQWFYGMIIGCVTVIIRNFSLFSEGTSFGVLMGNIFASLLDELRIKKVKK</sequence>
<evidence type="ECO:0000256" key="1">
    <source>
        <dbReference type="ARBA" id="ARBA00022448"/>
    </source>
</evidence>
<evidence type="ECO:0000313" key="10">
    <source>
        <dbReference type="EMBL" id="AEH51216.1"/>
    </source>
</evidence>
<evidence type="ECO:0000256" key="4">
    <source>
        <dbReference type="ARBA" id="ARBA00022643"/>
    </source>
</evidence>
<dbReference type="Proteomes" id="UP000006804">
    <property type="component" value="Chromosome"/>
</dbReference>
<evidence type="ECO:0000313" key="11">
    <source>
        <dbReference type="Proteomes" id="UP000006804"/>
    </source>
</evidence>
<dbReference type="OrthoDB" id="9776359at2"/>
<evidence type="ECO:0000256" key="8">
    <source>
        <dbReference type="ARBA" id="ARBA00023136"/>
    </source>
</evidence>
<keyword evidence="8 9" id="KW-0472">Membrane</keyword>
<feature type="transmembrane region" description="Helical" evidence="9">
    <location>
        <begin position="12"/>
        <end position="28"/>
    </location>
</feature>
<dbReference type="InterPro" id="IPR004338">
    <property type="entry name" value="NqrB/RnfD"/>
</dbReference>
<dbReference type="PANTHER" id="PTHR30578:SF1">
    <property type="entry name" value="NA(+)-TRANSLOCATING NADH-QUINONE REDUCTASE SUBUNIT B"/>
    <property type="match status" value="1"/>
</dbReference>
<name>F7YTJ8_9THEM</name>
<evidence type="ECO:0000256" key="6">
    <source>
        <dbReference type="ARBA" id="ARBA00022967"/>
    </source>
</evidence>
<dbReference type="RefSeq" id="WP_013932435.1">
    <property type="nucleotide sequence ID" value="NC_015707.1"/>
</dbReference>
<keyword evidence="4" id="KW-0288">FMN</keyword>
<dbReference type="Pfam" id="PF03116">
    <property type="entry name" value="NQR2_RnfD_RnfE"/>
    <property type="match status" value="1"/>
</dbReference>
<dbReference type="GO" id="GO:0005886">
    <property type="term" value="C:plasma membrane"/>
    <property type="evidence" value="ECO:0007669"/>
    <property type="project" value="TreeGrafter"/>
</dbReference>
<keyword evidence="3" id="KW-0285">Flavoprotein</keyword>
<dbReference type="AlphaFoldDB" id="F7YTJ8"/>
<evidence type="ECO:0000256" key="3">
    <source>
        <dbReference type="ARBA" id="ARBA00022630"/>
    </source>
</evidence>
<feature type="transmembrane region" description="Helical" evidence="9">
    <location>
        <begin position="243"/>
        <end position="260"/>
    </location>
</feature>
<keyword evidence="7 9" id="KW-1133">Transmembrane helix</keyword>
<evidence type="ECO:0000256" key="2">
    <source>
        <dbReference type="ARBA" id="ARBA00022553"/>
    </source>
</evidence>
<proteinExistence type="predicted"/>
<reference evidence="10 11" key="1">
    <citation type="submission" date="2010-11" db="EMBL/GenBank/DDBJ databases">
        <title>The complete genome of Thermotoga thermarum DSM 5069.</title>
        <authorList>
            <consortium name="US DOE Joint Genome Institute (JGI-PGF)"/>
            <person name="Lucas S."/>
            <person name="Copeland A."/>
            <person name="Lapidus A."/>
            <person name="Bruce D."/>
            <person name="Goodwin L."/>
            <person name="Pitluck S."/>
            <person name="Kyrpides N."/>
            <person name="Mavromatis K."/>
            <person name="Ivanova N."/>
            <person name="Zeytun A."/>
            <person name="Brettin T."/>
            <person name="Detter J.C."/>
            <person name="Tapia R."/>
            <person name="Han C."/>
            <person name="Land M."/>
            <person name="Hauser L."/>
            <person name="Markowitz V."/>
            <person name="Cheng J.-F."/>
            <person name="Hugenholtz P."/>
            <person name="Woyke T."/>
            <person name="Wu D."/>
            <person name="Spring S."/>
            <person name="Schroeder M."/>
            <person name="Brambilla E."/>
            <person name="Klenk H.-P."/>
            <person name="Eisen J.A."/>
        </authorList>
    </citation>
    <scope>NUCLEOTIDE SEQUENCE [LARGE SCALE GENOMIC DNA]</scope>
    <source>
        <strain evidence="10 11">DSM 5069</strain>
    </source>
</reference>
<organism evidence="10 11">
    <name type="scientific">Pseudothermotoga thermarum DSM 5069</name>
    <dbReference type="NCBI Taxonomy" id="688269"/>
    <lineage>
        <taxon>Bacteria</taxon>
        <taxon>Thermotogati</taxon>
        <taxon>Thermotogota</taxon>
        <taxon>Thermotogae</taxon>
        <taxon>Thermotogales</taxon>
        <taxon>Thermotogaceae</taxon>
        <taxon>Pseudothermotoga</taxon>
    </lineage>
</organism>
<dbReference type="PATRIC" id="fig|688269.3.peg.1173"/>
<dbReference type="eggNOG" id="COG4658">
    <property type="taxonomic scope" value="Bacteria"/>
</dbReference>
<dbReference type="HOGENOM" id="CLU_042020_1_0_0"/>
<dbReference type="EMBL" id="CP002351">
    <property type="protein sequence ID" value="AEH51216.1"/>
    <property type="molecule type" value="Genomic_DNA"/>
</dbReference>
<evidence type="ECO:0000256" key="5">
    <source>
        <dbReference type="ARBA" id="ARBA00022692"/>
    </source>
</evidence>
<keyword evidence="2" id="KW-0597">Phosphoprotein</keyword>
<keyword evidence="11" id="KW-1185">Reference proteome</keyword>
<evidence type="ECO:0000256" key="7">
    <source>
        <dbReference type="ARBA" id="ARBA00022989"/>
    </source>
</evidence>
<feature type="transmembrane region" description="Helical" evidence="9">
    <location>
        <begin position="213"/>
        <end position="231"/>
    </location>
</feature>
<keyword evidence="1" id="KW-0813">Transport</keyword>
<dbReference type="GO" id="GO:0055085">
    <property type="term" value="P:transmembrane transport"/>
    <property type="evidence" value="ECO:0007669"/>
    <property type="project" value="InterPro"/>
</dbReference>
<gene>
    <name evidence="10" type="ORF">Theth_1141</name>
</gene>
<dbReference type="STRING" id="688269.Theth_1141"/>
<keyword evidence="5 9" id="KW-0812">Transmembrane</keyword>
<feature type="transmembrane region" description="Helical" evidence="9">
    <location>
        <begin position="79"/>
        <end position="97"/>
    </location>
</feature>
<feature type="transmembrane region" description="Helical" evidence="9">
    <location>
        <begin position="164"/>
        <end position="182"/>
    </location>
</feature>